<proteinExistence type="predicted"/>
<feature type="domain" description="Ribonucleotide reductase large subunit C-terminal" evidence="1">
    <location>
        <begin position="93"/>
        <end position="243"/>
    </location>
</feature>
<dbReference type="Pfam" id="PF02867">
    <property type="entry name" value="Ribonuc_red_lgC"/>
    <property type="match status" value="1"/>
</dbReference>
<evidence type="ECO:0000259" key="1">
    <source>
        <dbReference type="Pfam" id="PF02867"/>
    </source>
</evidence>
<dbReference type="InterPro" id="IPR000788">
    <property type="entry name" value="RNR_lg_C"/>
</dbReference>
<dbReference type="Gene3D" id="3.20.70.20">
    <property type="match status" value="1"/>
</dbReference>
<organism evidence="2 3">
    <name type="scientific">Pseudoxanthomonas wuyuanensis</name>
    <dbReference type="NCBI Taxonomy" id="1073196"/>
    <lineage>
        <taxon>Bacteria</taxon>
        <taxon>Pseudomonadati</taxon>
        <taxon>Pseudomonadota</taxon>
        <taxon>Gammaproteobacteria</taxon>
        <taxon>Lysobacterales</taxon>
        <taxon>Lysobacteraceae</taxon>
        <taxon>Pseudoxanthomonas</taxon>
    </lineage>
</organism>
<evidence type="ECO:0000313" key="2">
    <source>
        <dbReference type="EMBL" id="SOD51466.1"/>
    </source>
</evidence>
<protein>
    <submittedName>
        <fullName evidence="2">Ribonucleoside-diphosphate reductase alpha chain</fullName>
    </submittedName>
</protein>
<reference evidence="2 3" key="1">
    <citation type="submission" date="2017-09" db="EMBL/GenBank/DDBJ databases">
        <authorList>
            <person name="Ehlers B."/>
            <person name="Leendertz F.H."/>
        </authorList>
    </citation>
    <scope>NUCLEOTIDE SEQUENCE [LARGE SCALE GENOMIC DNA]</scope>
    <source>
        <strain evidence="2 3">CGMCC 1.10978</strain>
    </source>
</reference>
<dbReference type="RefSeq" id="WP_162125668.1">
    <property type="nucleotide sequence ID" value="NZ_OCND01000001.1"/>
</dbReference>
<dbReference type="EMBL" id="OCND01000001">
    <property type="protein sequence ID" value="SOD51466.1"/>
    <property type="molecule type" value="Genomic_DNA"/>
</dbReference>
<name>A0A286CYI6_9GAMM</name>
<gene>
    <name evidence="2" type="ORF">SAMN06296416_101637</name>
</gene>
<keyword evidence="3" id="KW-1185">Reference proteome</keyword>
<evidence type="ECO:0000313" key="3">
    <source>
        <dbReference type="Proteomes" id="UP000219374"/>
    </source>
</evidence>
<dbReference type="SUPFAM" id="SSF51998">
    <property type="entry name" value="PFL-like glycyl radical enzymes"/>
    <property type="match status" value="2"/>
</dbReference>
<accession>A0A286CYI6</accession>
<sequence length="303" mass="32810">MLPTTRFTDPAAVEAWDSWFRWRDGSGLRDLDIDATWWRVANALAVVEGPFSPLLVRHLVNAFCRWSLLPDERLLQYAGTDTRIEELDSPAAVLNVAAFVSSPLTGLARFDRDSFMATAGLAVHLLDNALTLFSSARLPVALSIGVIGLTDAMRYLGCPLSSTEAREHAREIAMCLAEGCLRGSVLLASERGSPVTPSERSRLAERWRERGMPESLVADALAHGVRHTSLTAIQPHPRLAALANNVADAATPARYPTWQAPAPAGGPMQFSAAQGNLLAAMQPWIDAPIRTSGISRAEEAPRI</sequence>
<dbReference type="Proteomes" id="UP000219374">
    <property type="component" value="Unassembled WGS sequence"/>
</dbReference>
<dbReference type="AlphaFoldDB" id="A0A286CYI6"/>